<evidence type="ECO:0000256" key="1">
    <source>
        <dbReference type="ARBA" id="ARBA00022448"/>
    </source>
</evidence>
<keyword evidence="1" id="KW-0813">Transport</keyword>
<dbReference type="Proteomes" id="UP000198981">
    <property type="component" value="Unassembled WGS sequence"/>
</dbReference>
<gene>
    <name evidence="6" type="ORF">SAMN03159343_0264</name>
</gene>
<keyword evidence="3 5" id="KW-0479">Metal-binding</keyword>
<dbReference type="InterPro" id="IPR012292">
    <property type="entry name" value="Globin/Proto"/>
</dbReference>
<dbReference type="Pfam" id="PF01152">
    <property type="entry name" value="Bac_globin"/>
    <property type="match status" value="1"/>
</dbReference>
<dbReference type="EMBL" id="FMUH01000001">
    <property type="protein sequence ID" value="SCX38000.1"/>
    <property type="molecule type" value="Genomic_DNA"/>
</dbReference>
<organism evidence="6 7">
    <name type="scientific">Klenkia marina</name>
    <dbReference type="NCBI Taxonomy" id="1960309"/>
    <lineage>
        <taxon>Bacteria</taxon>
        <taxon>Bacillati</taxon>
        <taxon>Actinomycetota</taxon>
        <taxon>Actinomycetes</taxon>
        <taxon>Geodermatophilales</taxon>
        <taxon>Geodermatophilaceae</taxon>
        <taxon>Klenkia</taxon>
    </lineage>
</organism>
<dbReference type="GO" id="GO:0046872">
    <property type="term" value="F:metal ion binding"/>
    <property type="evidence" value="ECO:0007669"/>
    <property type="project" value="UniProtKB-KW"/>
</dbReference>
<dbReference type="Gene3D" id="1.10.490.10">
    <property type="entry name" value="Globins"/>
    <property type="match status" value="1"/>
</dbReference>
<keyword evidence="2 5" id="KW-0349">Heme</keyword>
<keyword evidence="7" id="KW-1185">Reference proteome</keyword>
<feature type="binding site" description="distal binding residue" evidence="5">
    <location>
        <position position="43"/>
    </location>
    <ligand>
        <name>heme</name>
        <dbReference type="ChEBI" id="CHEBI:30413"/>
    </ligand>
    <ligandPart>
        <name>Fe</name>
        <dbReference type="ChEBI" id="CHEBI:18248"/>
    </ligandPart>
</feature>
<dbReference type="CDD" id="cd00454">
    <property type="entry name" value="TrHb1_N"/>
    <property type="match status" value="1"/>
</dbReference>
<dbReference type="GO" id="GO:0020037">
    <property type="term" value="F:heme binding"/>
    <property type="evidence" value="ECO:0007669"/>
    <property type="project" value="InterPro"/>
</dbReference>
<protein>
    <submittedName>
        <fullName evidence="6">Hemoglobin</fullName>
    </submittedName>
</protein>
<dbReference type="SUPFAM" id="SSF46458">
    <property type="entry name" value="Globin-like"/>
    <property type="match status" value="1"/>
</dbReference>
<dbReference type="RefSeq" id="WP_092798952.1">
    <property type="nucleotide sequence ID" value="NZ_FMUH01000001.1"/>
</dbReference>
<reference evidence="7" key="1">
    <citation type="submission" date="2016-10" db="EMBL/GenBank/DDBJ databases">
        <authorList>
            <person name="Varghese N."/>
            <person name="Submissions S."/>
        </authorList>
    </citation>
    <scope>NUCLEOTIDE SEQUENCE [LARGE SCALE GENOMIC DNA]</scope>
    <source>
        <strain evidence="7">DSM 45722</strain>
    </source>
</reference>
<name>A0A1G4X9T6_9ACTN</name>
<evidence type="ECO:0000313" key="6">
    <source>
        <dbReference type="EMBL" id="SCX38000.1"/>
    </source>
</evidence>
<evidence type="ECO:0000256" key="3">
    <source>
        <dbReference type="ARBA" id="ARBA00022723"/>
    </source>
</evidence>
<evidence type="ECO:0000313" key="7">
    <source>
        <dbReference type="Proteomes" id="UP000198981"/>
    </source>
</evidence>
<feature type="binding site" description="distal binding residue" evidence="5">
    <location>
        <position position="65"/>
    </location>
    <ligand>
        <name>heme</name>
        <dbReference type="ChEBI" id="CHEBI:30413"/>
    </ligand>
    <ligandPart>
        <name>Fe</name>
        <dbReference type="ChEBI" id="CHEBI:18248"/>
    </ligandPart>
</feature>
<dbReference type="InterPro" id="IPR009050">
    <property type="entry name" value="Globin-like_sf"/>
</dbReference>
<evidence type="ECO:0000256" key="2">
    <source>
        <dbReference type="ARBA" id="ARBA00022617"/>
    </source>
</evidence>
<dbReference type="GO" id="GO:0019825">
    <property type="term" value="F:oxygen binding"/>
    <property type="evidence" value="ECO:0007669"/>
    <property type="project" value="InterPro"/>
</dbReference>
<evidence type="ECO:0000256" key="5">
    <source>
        <dbReference type="PIRSR" id="PIRSR601486-1"/>
    </source>
</evidence>
<proteinExistence type="predicted"/>
<dbReference type="AlphaFoldDB" id="A0A1G4X9T6"/>
<accession>A0A1G4X9T6</accession>
<sequence length="113" mass="12096">MSAQTGSPSLLDTAVERFYALVVADPQLAPWFTGVDVDRLRRHQAEFLGAALDGGSTRFDLRRTHAGLGIDDAAYDRLVAHLAAALAEVGVDEGHVRELAALVDGLRDQVVEA</sequence>
<dbReference type="STRING" id="1960309.SAMN03159343_0264"/>
<evidence type="ECO:0000256" key="4">
    <source>
        <dbReference type="ARBA" id="ARBA00023004"/>
    </source>
</evidence>
<dbReference type="OrthoDB" id="9798157at2"/>
<keyword evidence="4 5" id="KW-0408">Iron</keyword>
<dbReference type="InterPro" id="IPR001486">
    <property type="entry name" value="Hemoglobin_trunc"/>
</dbReference>